<dbReference type="AlphaFoldDB" id="A0AAN9AQK1"/>
<accession>A0AAN9AQK1</accession>
<sequence>MSCHSPTSLTFVVVAIFLGLLVSMPTGSEGRTCVFRCMREVFTCKRKVALVEGGADACCNKYFDCFLQCKPGATDLPPCVAGAGKRGSWNKRDFDREGQLTLKDFF</sequence>
<organism evidence="2 3">
    <name type="scientific">Littorina saxatilis</name>
    <dbReference type="NCBI Taxonomy" id="31220"/>
    <lineage>
        <taxon>Eukaryota</taxon>
        <taxon>Metazoa</taxon>
        <taxon>Spiralia</taxon>
        <taxon>Lophotrochozoa</taxon>
        <taxon>Mollusca</taxon>
        <taxon>Gastropoda</taxon>
        <taxon>Caenogastropoda</taxon>
        <taxon>Littorinimorpha</taxon>
        <taxon>Littorinoidea</taxon>
        <taxon>Littorinidae</taxon>
        <taxon>Littorina</taxon>
    </lineage>
</organism>
<evidence type="ECO:0000313" key="3">
    <source>
        <dbReference type="Proteomes" id="UP001374579"/>
    </source>
</evidence>
<evidence type="ECO:0000256" key="1">
    <source>
        <dbReference type="SAM" id="SignalP"/>
    </source>
</evidence>
<name>A0AAN9AQK1_9CAEN</name>
<dbReference type="PROSITE" id="PS00018">
    <property type="entry name" value="EF_HAND_1"/>
    <property type="match status" value="1"/>
</dbReference>
<dbReference type="InterPro" id="IPR018247">
    <property type="entry name" value="EF_Hand_1_Ca_BS"/>
</dbReference>
<comment type="caution">
    <text evidence="2">The sequence shown here is derived from an EMBL/GenBank/DDBJ whole genome shotgun (WGS) entry which is preliminary data.</text>
</comment>
<protein>
    <submittedName>
        <fullName evidence="2">Uncharacterized protein</fullName>
    </submittedName>
</protein>
<dbReference type="Proteomes" id="UP001374579">
    <property type="component" value="Unassembled WGS sequence"/>
</dbReference>
<keyword evidence="1" id="KW-0732">Signal</keyword>
<keyword evidence="3" id="KW-1185">Reference proteome</keyword>
<feature type="signal peptide" evidence="1">
    <location>
        <begin position="1"/>
        <end position="30"/>
    </location>
</feature>
<dbReference type="EMBL" id="JBAMIC010000022">
    <property type="protein sequence ID" value="KAK7091105.1"/>
    <property type="molecule type" value="Genomic_DNA"/>
</dbReference>
<proteinExistence type="predicted"/>
<feature type="chain" id="PRO_5042826969" evidence="1">
    <location>
        <begin position="31"/>
        <end position="106"/>
    </location>
</feature>
<evidence type="ECO:0000313" key="2">
    <source>
        <dbReference type="EMBL" id="KAK7091105.1"/>
    </source>
</evidence>
<reference evidence="2 3" key="1">
    <citation type="submission" date="2024-02" db="EMBL/GenBank/DDBJ databases">
        <title>Chromosome-scale genome assembly of the rough periwinkle Littorina saxatilis.</title>
        <authorList>
            <person name="De Jode A."/>
            <person name="Faria R."/>
            <person name="Formenti G."/>
            <person name="Sims Y."/>
            <person name="Smith T.P."/>
            <person name="Tracey A."/>
            <person name="Wood J.M.D."/>
            <person name="Zagrodzka Z.B."/>
            <person name="Johannesson K."/>
            <person name="Butlin R.K."/>
            <person name="Leder E.H."/>
        </authorList>
    </citation>
    <scope>NUCLEOTIDE SEQUENCE [LARGE SCALE GENOMIC DNA]</scope>
    <source>
        <strain evidence="2">Snail1</strain>
        <tissue evidence="2">Muscle</tissue>
    </source>
</reference>
<gene>
    <name evidence="2" type="ORF">V1264_008834</name>
</gene>